<dbReference type="RefSeq" id="XP_005825300.1">
    <property type="nucleotide sequence ID" value="XM_005825243.1"/>
</dbReference>
<dbReference type="GO" id="GO:0010024">
    <property type="term" value="P:phytochromobilin biosynthetic process"/>
    <property type="evidence" value="ECO:0007669"/>
    <property type="project" value="InterPro"/>
</dbReference>
<reference evidence="4 6" key="1">
    <citation type="journal article" date="2012" name="Nature">
        <title>Algal genomes reveal evolutionary mosaicism and the fate of nucleomorphs.</title>
        <authorList>
            <consortium name="DOE Joint Genome Institute"/>
            <person name="Curtis B.A."/>
            <person name="Tanifuji G."/>
            <person name="Burki F."/>
            <person name="Gruber A."/>
            <person name="Irimia M."/>
            <person name="Maruyama S."/>
            <person name="Arias M.C."/>
            <person name="Ball S.G."/>
            <person name="Gile G.H."/>
            <person name="Hirakawa Y."/>
            <person name="Hopkins J.F."/>
            <person name="Kuo A."/>
            <person name="Rensing S.A."/>
            <person name="Schmutz J."/>
            <person name="Symeonidi A."/>
            <person name="Elias M."/>
            <person name="Eveleigh R.J."/>
            <person name="Herman E.K."/>
            <person name="Klute M.J."/>
            <person name="Nakayama T."/>
            <person name="Obornik M."/>
            <person name="Reyes-Prieto A."/>
            <person name="Armbrust E.V."/>
            <person name="Aves S.J."/>
            <person name="Beiko R.G."/>
            <person name="Coutinho P."/>
            <person name="Dacks J.B."/>
            <person name="Durnford D.G."/>
            <person name="Fast N.M."/>
            <person name="Green B.R."/>
            <person name="Grisdale C.J."/>
            <person name="Hempel F."/>
            <person name="Henrissat B."/>
            <person name="Hoppner M.P."/>
            <person name="Ishida K."/>
            <person name="Kim E."/>
            <person name="Koreny L."/>
            <person name="Kroth P.G."/>
            <person name="Liu Y."/>
            <person name="Malik S.B."/>
            <person name="Maier U.G."/>
            <person name="McRose D."/>
            <person name="Mock T."/>
            <person name="Neilson J.A."/>
            <person name="Onodera N.T."/>
            <person name="Poole A.M."/>
            <person name="Pritham E.J."/>
            <person name="Richards T.A."/>
            <person name="Rocap G."/>
            <person name="Roy S.W."/>
            <person name="Sarai C."/>
            <person name="Schaack S."/>
            <person name="Shirato S."/>
            <person name="Slamovits C.H."/>
            <person name="Spencer D.F."/>
            <person name="Suzuki S."/>
            <person name="Worden A.Z."/>
            <person name="Zauner S."/>
            <person name="Barry K."/>
            <person name="Bell C."/>
            <person name="Bharti A.K."/>
            <person name="Crow J.A."/>
            <person name="Grimwood J."/>
            <person name="Kramer R."/>
            <person name="Lindquist E."/>
            <person name="Lucas S."/>
            <person name="Salamov A."/>
            <person name="McFadden G.I."/>
            <person name="Lane C.E."/>
            <person name="Keeling P.J."/>
            <person name="Gray M.W."/>
            <person name="Grigoriev I.V."/>
            <person name="Archibald J.M."/>
        </authorList>
    </citation>
    <scope>NUCLEOTIDE SEQUENCE</scope>
    <source>
        <strain evidence="4 6">CCMP2712</strain>
    </source>
</reference>
<dbReference type="OrthoDB" id="496703at2759"/>
<keyword evidence="6" id="KW-1185">Reference proteome</keyword>
<evidence type="ECO:0000256" key="1">
    <source>
        <dbReference type="ARBA" id="ARBA00006908"/>
    </source>
</evidence>
<evidence type="ECO:0000256" key="2">
    <source>
        <dbReference type="ARBA" id="ARBA00023002"/>
    </source>
</evidence>
<dbReference type="EnsemblProtists" id="EKX38320">
    <property type="protein sequence ID" value="EKX38320"/>
    <property type="gene ID" value="GUITHDRAFT_144266"/>
</dbReference>
<evidence type="ECO:0000313" key="6">
    <source>
        <dbReference type="Proteomes" id="UP000011087"/>
    </source>
</evidence>
<feature type="signal peptide" evidence="3">
    <location>
        <begin position="1"/>
        <end position="16"/>
    </location>
</feature>
<sequence length="282" mass="32017">MLRAAGAALLVMAVGSQLGSISFPEGLISNPAQGRVLSWSHLNEGQGHESDICSKCAGHACPILGESKDSALEGIVIESWQYETKEFRKIRLTYIDAGQNAQVFNSVWYPRHSYDAPVFGIDFLAFGKKKVLAILDLQPLTQDPAYLENYIDPLIPLRNKYEDLCGRMSSKFYDETRFFSKQLLFGRFDNDEPVMSSLFPAFQEYMEYYVKMIRGLTPDDSKDFTSHVAELQRQYDQYSAEKDPAVGLFSTYWGEEWAEDFTYNFLFSEAVPQPKPAEPKAE</sequence>
<feature type="chain" id="PRO_5008770394" evidence="3">
    <location>
        <begin position="17"/>
        <end position="282"/>
    </location>
</feature>
<evidence type="ECO:0000313" key="5">
    <source>
        <dbReference type="EnsemblProtists" id="EKX38320"/>
    </source>
</evidence>
<dbReference type="KEGG" id="gtt:GUITHDRAFT_144266"/>
<proteinExistence type="inferred from homology"/>
<dbReference type="EMBL" id="JH993049">
    <property type="protein sequence ID" value="EKX38320.1"/>
    <property type="molecule type" value="Genomic_DNA"/>
</dbReference>
<dbReference type="GO" id="GO:0016636">
    <property type="term" value="F:oxidoreductase activity, acting on the CH-CH group of donors, iron-sulfur protein as acceptor"/>
    <property type="evidence" value="ECO:0007669"/>
    <property type="project" value="InterPro"/>
</dbReference>
<reference evidence="5" key="3">
    <citation type="submission" date="2015-06" db="UniProtKB">
        <authorList>
            <consortium name="EnsemblProtists"/>
        </authorList>
    </citation>
    <scope>IDENTIFICATION</scope>
</reference>
<protein>
    <submittedName>
        <fullName evidence="4">Ferredoxin blin reductase plastid</fullName>
    </submittedName>
</protein>
<comment type="similarity">
    <text evidence="1">Belongs to the HY2 family.</text>
</comment>
<dbReference type="Pfam" id="PF05996">
    <property type="entry name" value="Fe_bilin_red"/>
    <property type="match status" value="1"/>
</dbReference>
<reference evidence="6" key="2">
    <citation type="submission" date="2012-11" db="EMBL/GenBank/DDBJ databases">
        <authorList>
            <person name="Kuo A."/>
            <person name="Curtis B.A."/>
            <person name="Tanifuji G."/>
            <person name="Burki F."/>
            <person name="Gruber A."/>
            <person name="Irimia M."/>
            <person name="Maruyama S."/>
            <person name="Arias M.C."/>
            <person name="Ball S.G."/>
            <person name="Gile G.H."/>
            <person name="Hirakawa Y."/>
            <person name="Hopkins J.F."/>
            <person name="Rensing S.A."/>
            <person name="Schmutz J."/>
            <person name="Symeonidi A."/>
            <person name="Elias M."/>
            <person name="Eveleigh R.J."/>
            <person name="Herman E.K."/>
            <person name="Klute M.J."/>
            <person name="Nakayama T."/>
            <person name="Obornik M."/>
            <person name="Reyes-Prieto A."/>
            <person name="Armbrust E.V."/>
            <person name="Aves S.J."/>
            <person name="Beiko R.G."/>
            <person name="Coutinho P."/>
            <person name="Dacks J.B."/>
            <person name="Durnford D.G."/>
            <person name="Fast N.M."/>
            <person name="Green B.R."/>
            <person name="Grisdale C."/>
            <person name="Hempe F."/>
            <person name="Henrissat B."/>
            <person name="Hoppner M.P."/>
            <person name="Ishida K.-I."/>
            <person name="Kim E."/>
            <person name="Koreny L."/>
            <person name="Kroth P.G."/>
            <person name="Liu Y."/>
            <person name="Malik S.-B."/>
            <person name="Maier U.G."/>
            <person name="McRose D."/>
            <person name="Mock T."/>
            <person name="Neilson J.A."/>
            <person name="Onodera N.T."/>
            <person name="Poole A.M."/>
            <person name="Pritham E.J."/>
            <person name="Richards T.A."/>
            <person name="Rocap G."/>
            <person name="Roy S.W."/>
            <person name="Sarai C."/>
            <person name="Schaack S."/>
            <person name="Shirato S."/>
            <person name="Slamovits C.H."/>
            <person name="Spencer D.F."/>
            <person name="Suzuki S."/>
            <person name="Worden A.Z."/>
            <person name="Zauner S."/>
            <person name="Barry K."/>
            <person name="Bell C."/>
            <person name="Bharti A.K."/>
            <person name="Crow J.A."/>
            <person name="Grimwood J."/>
            <person name="Kramer R."/>
            <person name="Lindquist E."/>
            <person name="Lucas S."/>
            <person name="Salamov A."/>
            <person name="McFadden G.I."/>
            <person name="Lane C.E."/>
            <person name="Keeling P.J."/>
            <person name="Gray M.W."/>
            <person name="Grigoriev I.V."/>
            <person name="Archibald J.M."/>
        </authorList>
    </citation>
    <scope>NUCLEOTIDE SEQUENCE</scope>
    <source>
        <strain evidence="6">CCMP2712</strain>
    </source>
</reference>
<name>L1IR81_GUITC</name>
<dbReference type="AlphaFoldDB" id="L1IR81"/>
<evidence type="ECO:0000313" key="4">
    <source>
        <dbReference type="EMBL" id="EKX38320.1"/>
    </source>
</evidence>
<dbReference type="InterPro" id="IPR009249">
    <property type="entry name" value="Ferredoxin-dep_bilin_Rdtase"/>
</dbReference>
<accession>L1IR81</accession>
<dbReference type="HOGENOM" id="CLU_086208_0_0_1"/>
<keyword evidence="2" id="KW-0560">Oxidoreductase</keyword>
<gene>
    <name evidence="4" type="ORF">GUITHDRAFT_144266</name>
</gene>
<evidence type="ECO:0000256" key="3">
    <source>
        <dbReference type="SAM" id="SignalP"/>
    </source>
</evidence>
<dbReference type="GeneID" id="17295114"/>
<keyword evidence="3" id="KW-0732">Signal</keyword>
<organism evidence="4">
    <name type="scientific">Guillardia theta (strain CCMP2712)</name>
    <name type="common">Cryptophyte</name>
    <dbReference type="NCBI Taxonomy" id="905079"/>
    <lineage>
        <taxon>Eukaryota</taxon>
        <taxon>Cryptophyceae</taxon>
        <taxon>Pyrenomonadales</taxon>
        <taxon>Geminigeraceae</taxon>
        <taxon>Guillardia</taxon>
    </lineage>
</organism>
<dbReference type="eggNOG" id="ENOG502S2CU">
    <property type="taxonomic scope" value="Eukaryota"/>
</dbReference>
<dbReference type="Gene3D" id="3.40.1500.20">
    <property type="match status" value="1"/>
</dbReference>
<dbReference type="Proteomes" id="UP000011087">
    <property type="component" value="Unassembled WGS sequence"/>
</dbReference>
<dbReference type="PaxDb" id="55529-EKX38320"/>
<dbReference type="OMA" id="FYDANQY"/>
<dbReference type="PANTHER" id="PTHR34557:SF1">
    <property type="entry name" value="PHYTOCHROMOBILIN:FERREDOXIN OXIDOREDUCTASE, CHLOROPLASTIC"/>
    <property type="match status" value="1"/>
</dbReference>
<dbReference type="PANTHER" id="PTHR34557">
    <property type="entry name" value="PHYTOCHROMOBILIN:FERREDOXIN OXIDOREDUCTASE, CHLOROPLASTIC"/>
    <property type="match status" value="1"/>
</dbReference>
<dbReference type="GO" id="GO:0050897">
    <property type="term" value="F:cobalt ion binding"/>
    <property type="evidence" value="ECO:0007669"/>
    <property type="project" value="InterPro"/>
</dbReference>